<dbReference type="EMBL" id="PGOL01003181">
    <property type="protein sequence ID" value="PKI42379.1"/>
    <property type="molecule type" value="Genomic_DNA"/>
</dbReference>
<evidence type="ECO:0000313" key="2">
    <source>
        <dbReference type="Proteomes" id="UP000233551"/>
    </source>
</evidence>
<dbReference type="PANTHER" id="PTHR10811">
    <property type="entry name" value="FRINGE-RELATED"/>
    <property type="match status" value="1"/>
</dbReference>
<gene>
    <name evidence="1" type="ORF">CRG98_037221</name>
</gene>
<protein>
    <submittedName>
        <fullName evidence="1">Uncharacterized protein</fullName>
    </submittedName>
</protein>
<dbReference type="Proteomes" id="UP000233551">
    <property type="component" value="Unassembled WGS sequence"/>
</dbReference>
<evidence type="ECO:0000313" key="1">
    <source>
        <dbReference type="EMBL" id="PKI42379.1"/>
    </source>
</evidence>
<dbReference type="InterPro" id="IPR006740">
    <property type="entry name" value="DUF604"/>
</dbReference>
<name>A0A2I0IEE3_PUNGR</name>
<accession>A0A2I0IEE3</accession>
<dbReference type="Pfam" id="PF04646">
    <property type="entry name" value="DUF604"/>
    <property type="match status" value="2"/>
</dbReference>
<dbReference type="AlphaFoldDB" id="A0A2I0IEE3"/>
<dbReference type="STRING" id="22663.A0A2I0IEE3"/>
<proteinExistence type="predicted"/>
<keyword evidence="2" id="KW-1185">Reference proteome</keyword>
<organism evidence="1 2">
    <name type="scientific">Punica granatum</name>
    <name type="common">Pomegranate</name>
    <dbReference type="NCBI Taxonomy" id="22663"/>
    <lineage>
        <taxon>Eukaryota</taxon>
        <taxon>Viridiplantae</taxon>
        <taxon>Streptophyta</taxon>
        <taxon>Embryophyta</taxon>
        <taxon>Tracheophyta</taxon>
        <taxon>Spermatophyta</taxon>
        <taxon>Magnoliopsida</taxon>
        <taxon>eudicotyledons</taxon>
        <taxon>Gunneridae</taxon>
        <taxon>Pentapetalae</taxon>
        <taxon>rosids</taxon>
        <taxon>malvids</taxon>
        <taxon>Myrtales</taxon>
        <taxon>Lythraceae</taxon>
        <taxon>Punica</taxon>
    </lineage>
</organism>
<comment type="caution">
    <text evidence="1">The sequence shown here is derived from an EMBL/GenBank/DDBJ whole genome shotgun (WGS) entry which is preliminary data.</text>
</comment>
<sequence length="160" mass="18905">MWKIHNFFFDRVYADHDGIKSTYKKSPENCTYDANSPKYIEEIRVYSDKLDLSVQQLQAPRRHCCDLLPSPNNKSIKPIFPNRTTTEALEHLFKAMEVGPERILQQTICYDRWFSWMISVSWGYAVQVFPRHPFLPHATQVQETFKHWKKGDVFGFTLTS</sequence>
<reference evidence="1 2" key="1">
    <citation type="submission" date="2017-11" db="EMBL/GenBank/DDBJ databases">
        <title>De-novo sequencing of pomegranate (Punica granatum L.) genome.</title>
        <authorList>
            <person name="Akparov Z."/>
            <person name="Amiraslanov A."/>
            <person name="Hajiyeva S."/>
            <person name="Abbasov M."/>
            <person name="Kaur K."/>
            <person name="Hamwieh A."/>
            <person name="Solovyev V."/>
            <person name="Salamov A."/>
            <person name="Braich B."/>
            <person name="Kosarev P."/>
            <person name="Mahmoud A."/>
            <person name="Hajiyev E."/>
            <person name="Babayeva S."/>
            <person name="Izzatullayeva V."/>
            <person name="Mammadov A."/>
            <person name="Mammadov A."/>
            <person name="Sharifova S."/>
            <person name="Ojaghi J."/>
            <person name="Eynullazada K."/>
            <person name="Bayramov B."/>
            <person name="Abdulazimova A."/>
            <person name="Shahmuradov I."/>
        </authorList>
    </citation>
    <scope>NUCLEOTIDE SEQUENCE [LARGE SCALE GENOMIC DNA]</scope>
    <source>
        <strain evidence="2">cv. AG2017</strain>
        <tissue evidence="1">Leaf</tissue>
    </source>
</reference>